<name>A0ABY3RN24_9MICO</name>
<dbReference type="EMBL" id="CP082781">
    <property type="protein sequence ID" value="UGS25269.1"/>
    <property type="molecule type" value="Genomic_DNA"/>
</dbReference>
<evidence type="ECO:0000313" key="2">
    <source>
        <dbReference type="Proteomes" id="UP001199642"/>
    </source>
</evidence>
<reference evidence="1 2" key="1">
    <citation type="submission" date="2023-01" db="EMBL/GenBank/DDBJ databases">
        <title>Characterization of estradiol degrading bacteria Microbacterium sp. MZT7 and reveal degrading genes through genome analysis.</title>
        <authorList>
            <person name="Hao P."/>
            <person name="Gao Y."/>
        </authorList>
    </citation>
    <scope>NUCLEOTIDE SEQUENCE [LARGE SCALE GENOMIC DNA]</scope>
    <source>
        <strain evidence="1 2">MZT7</strain>
    </source>
</reference>
<dbReference type="SUPFAM" id="SSF53756">
    <property type="entry name" value="UDP-Glycosyltransferase/glycogen phosphorylase"/>
    <property type="match status" value="1"/>
</dbReference>
<dbReference type="GO" id="GO:0016740">
    <property type="term" value="F:transferase activity"/>
    <property type="evidence" value="ECO:0007669"/>
    <property type="project" value="UniProtKB-KW"/>
</dbReference>
<accession>A0ABY3RN24</accession>
<protein>
    <submittedName>
        <fullName evidence="1">Glycosyl transferase</fullName>
    </submittedName>
</protein>
<dbReference type="Proteomes" id="UP001199642">
    <property type="component" value="Chromosome"/>
</dbReference>
<dbReference type="Gene3D" id="3.40.50.2000">
    <property type="entry name" value="Glycogen Phosphorylase B"/>
    <property type="match status" value="2"/>
</dbReference>
<gene>
    <name evidence="1" type="ORF">K8F61_11275</name>
</gene>
<keyword evidence="1" id="KW-0808">Transferase</keyword>
<sequence length="354" mass="39192">MGNGSGDSARPIRAMQSFGAPRPTSNPYIHMLDAALARTPGVEHLRFDRRRALLGRIDVLQFHWPETLFGTATGVKRLARRAYAAALGARLALGRVAVVRTVHNVELPQDVSGWERRYLEWIERRTDHRIVLNEQTALPDDLPRTLIPHGHYRDWFADVAPVEPAPRTLGFVGLVRRYKGVETLIDAFSATAEEAPDLRLSVAGNPSSPELAAEVRRRAEADPRIRLDLRYLTEPDFARAVMASAGIVLPYRFMHNSGTVLAALSLGRPVLVPRTEVNLALSAEVGPGWITVFDDELTADDLLAFADRVRTPPAEAPDLGARGWEAAGAAHREAFQRAVRARGVRGRRAPRRTR</sequence>
<proteinExistence type="predicted"/>
<evidence type="ECO:0000313" key="1">
    <source>
        <dbReference type="EMBL" id="UGS25269.1"/>
    </source>
</evidence>
<organism evidence="1 2">
    <name type="scientific">Microbacterium resistens</name>
    <dbReference type="NCBI Taxonomy" id="156977"/>
    <lineage>
        <taxon>Bacteria</taxon>
        <taxon>Bacillati</taxon>
        <taxon>Actinomycetota</taxon>
        <taxon>Actinomycetes</taxon>
        <taxon>Micrococcales</taxon>
        <taxon>Microbacteriaceae</taxon>
        <taxon>Microbacterium</taxon>
    </lineage>
</organism>
<dbReference type="Pfam" id="PF13692">
    <property type="entry name" value="Glyco_trans_1_4"/>
    <property type="match status" value="1"/>
</dbReference>
<keyword evidence="2" id="KW-1185">Reference proteome</keyword>